<evidence type="ECO:0000256" key="1">
    <source>
        <dbReference type="ARBA" id="ARBA00022801"/>
    </source>
</evidence>
<dbReference type="PRINTS" id="PR01270">
    <property type="entry name" value="HDASUPER"/>
</dbReference>
<dbReference type="InterPro" id="IPR000286">
    <property type="entry name" value="HDACs"/>
</dbReference>
<dbReference type="AlphaFoldDB" id="A0AAW2ZAU0"/>
<dbReference type="InterPro" id="IPR037138">
    <property type="entry name" value="His_deacetylse_dom_sf"/>
</dbReference>
<reference evidence="3 4" key="1">
    <citation type="submission" date="2024-03" db="EMBL/GenBank/DDBJ databases">
        <title>The Acrasis kona genome and developmental transcriptomes reveal deep origins of eukaryotic multicellular pathways.</title>
        <authorList>
            <person name="Sheikh S."/>
            <person name="Fu C.-J."/>
            <person name="Brown M.W."/>
            <person name="Baldauf S.L."/>
        </authorList>
    </citation>
    <scope>NUCLEOTIDE SEQUENCE [LARGE SCALE GENOMIC DNA]</scope>
    <source>
        <strain evidence="3 4">ATCC MYA-3509</strain>
    </source>
</reference>
<dbReference type="PANTHER" id="PTHR10625">
    <property type="entry name" value="HISTONE DEACETYLASE HDAC1-RELATED"/>
    <property type="match status" value="1"/>
</dbReference>
<feature type="domain" description="Histone deacetylase" evidence="2">
    <location>
        <begin position="32"/>
        <end position="292"/>
    </location>
</feature>
<dbReference type="PANTHER" id="PTHR10625:SF19">
    <property type="entry name" value="HISTONE DEACETYLASE 12"/>
    <property type="match status" value="1"/>
</dbReference>
<dbReference type="Pfam" id="PF00850">
    <property type="entry name" value="Hist_deacetyl"/>
    <property type="match status" value="1"/>
</dbReference>
<dbReference type="GO" id="GO:0016787">
    <property type="term" value="F:hydrolase activity"/>
    <property type="evidence" value="ECO:0007669"/>
    <property type="project" value="UniProtKB-KW"/>
</dbReference>
<accession>A0AAW2ZAU0</accession>
<dbReference type="InterPro" id="IPR044150">
    <property type="entry name" value="HDAC_classIV"/>
</dbReference>
<dbReference type="Gene3D" id="3.40.800.20">
    <property type="entry name" value="Histone deacetylase domain"/>
    <property type="match status" value="1"/>
</dbReference>
<dbReference type="InterPro" id="IPR023801">
    <property type="entry name" value="His_deacetylse_dom"/>
</dbReference>
<protein>
    <submittedName>
        <fullName evidence="3">Histone deacetylase</fullName>
    </submittedName>
</protein>
<evidence type="ECO:0000313" key="3">
    <source>
        <dbReference type="EMBL" id="KAL0485879.1"/>
    </source>
</evidence>
<keyword evidence="4" id="KW-1185">Reference proteome</keyword>
<organism evidence="3 4">
    <name type="scientific">Acrasis kona</name>
    <dbReference type="NCBI Taxonomy" id="1008807"/>
    <lineage>
        <taxon>Eukaryota</taxon>
        <taxon>Discoba</taxon>
        <taxon>Heterolobosea</taxon>
        <taxon>Tetramitia</taxon>
        <taxon>Eutetramitia</taxon>
        <taxon>Acrasidae</taxon>
        <taxon>Acrasis</taxon>
    </lineage>
</organism>
<dbReference type="Proteomes" id="UP001431209">
    <property type="component" value="Unassembled WGS sequence"/>
</dbReference>
<dbReference type="GO" id="GO:0040029">
    <property type="term" value="P:epigenetic regulation of gene expression"/>
    <property type="evidence" value="ECO:0007669"/>
    <property type="project" value="TreeGrafter"/>
</dbReference>
<dbReference type="InterPro" id="IPR023696">
    <property type="entry name" value="Ureohydrolase_dom_sf"/>
</dbReference>
<evidence type="ECO:0000313" key="4">
    <source>
        <dbReference type="Proteomes" id="UP001431209"/>
    </source>
</evidence>
<evidence type="ECO:0000259" key="2">
    <source>
        <dbReference type="Pfam" id="PF00850"/>
    </source>
</evidence>
<gene>
    <name evidence="3" type="ORF">AKO1_002136</name>
</gene>
<comment type="caution">
    <text evidence="3">The sequence shown here is derived from an EMBL/GenBank/DDBJ whole genome shotgun (WGS) entry which is preliminary data.</text>
</comment>
<keyword evidence="1" id="KW-0378">Hydrolase</keyword>
<name>A0AAW2ZAU0_9EUKA</name>
<dbReference type="SUPFAM" id="SSF52768">
    <property type="entry name" value="Arginase/deacetylase"/>
    <property type="match status" value="1"/>
</dbReference>
<dbReference type="CDD" id="cd09993">
    <property type="entry name" value="HDAC_classIV"/>
    <property type="match status" value="1"/>
</dbReference>
<proteinExistence type="predicted"/>
<dbReference type="GO" id="GO:0004407">
    <property type="term" value="F:histone deacetylase activity"/>
    <property type="evidence" value="ECO:0007669"/>
    <property type="project" value="InterPro"/>
</dbReference>
<dbReference type="EMBL" id="JAOPGA020001177">
    <property type="protein sequence ID" value="KAL0485879.1"/>
    <property type="molecule type" value="Genomic_DNA"/>
</dbReference>
<sequence>MIRNTPKLVISGRIKRCFYTFTPHPSVNPSIKVASIPKRLVERNIMKAENIIQTEKIDLKHLLRAHEESYVLNMINGTVTKQQMQQVGMNEWTPKLIDLIMSSHQGTLRASQSAMETGRSMNLAGGSHHAKYHSGGGYCIFNDIVVSAEAMKALGYIKKYLVIDLDVHQGDGTAQMTRDFEHAYTFSMHCATNYPFVKEKSSWDVELPDRIKDDEYLNKLDSCLFELYQLRSQLHSYDIVYYQAGVDVLQGDRLGKLSLTVDGVRNRDQMVIDFCKKQQVPVVVTLGGGYPNGEKHTLETVVDTHCNTVQILKDY</sequence>